<feature type="transmembrane region" description="Helical" evidence="1">
    <location>
        <begin position="21"/>
        <end position="44"/>
    </location>
</feature>
<feature type="transmembrane region" description="Helical" evidence="1">
    <location>
        <begin position="64"/>
        <end position="84"/>
    </location>
</feature>
<name>A0ABQ1ZIV9_9BACL</name>
<feature type="transmembrane region" description="Helical" evidence="1">
    <location>
        <begin position="360"/>
        <end position="380"/>
    </location>
</feature>
<reference evidence="3" key="1">
    <citation type="journal article" date="2019" name="Int. J. Syst. Evol. Microbiol.">
        <title>The Global Catalogue of Microorganisms (GCM) 10K type strain sequencing project: providing services to taxonomists for standard genome sequencing and annotation.</title>
        <authorList>
            <consortium name="The Broad Institute Genomics Platform"/>
            <consortium name="The Broad Institute Genome Sequencing Center for Infectious Disease"/>
            <person name="Wu L."/>
            <person name="Ma J."/>
        </authorList>
    </citation>
    <scope>NUCLEOTIDE SEQUENCE [LARGE SCALE GENOMIC DNA]</scope>
    <source>
        <strain evidence="3">CCM 8702</strain>
    </source>
</reference>
<feature type="transmembrane region" description="Helical" evidence="1">
    <location>
        <begin position="186"/>
        <end position="204"/>
    </location>
</feature>
<feature type="transmembrane region" description="Helical" evidence="1">
    <location>
        <begin position="275"/>
        <end position="294"/>
    </location>
</feature>
<keyword evidence="1" id="KW-1133">Transmembrane helix</keyword>
<accession>A0ABQ1ZIV9</accession>
<organism evidence="2 3">
    <name type="scientific">Saccharibacillus endophyticus</name>
    <dbReference type="NCBI Taxonomy" id="2060666"/>
    <lineage>
        <taxon>Bacteria</taxon>
        <taxon>Bacillati</taxon>
        <taxon>Bacillota</taxon>
        <taxon>Bacilli</taxon>
        <taxon>Bacillales</taxon>
        <taxon>Paenibacillaceae</taxon>
        <taxon>Saccharibacillus</taxon>
    </lineage>
</organism>
<dbReference type="NCBIfam" id="TIGR04370">
    <property type="entry name" value="glyco_rpt_poly"/>
    <property type="match status" value="1"/>
</dbReference>
<sequence>MANNNQAKSTQVTTIENVQRIWWLNPTVIFAILMTVILIGAYYIPADSYVSFYRVNKFIDPSNIIYSILPVCCFVIGGALAFLAGRGTKPSQAFSEVMEKKDSFIKMWIGLLFGFTMFGYAMWFLVMLRGGFSIGLFMSVLSGEPGAIYGIKESFDNVAGITSFTNFSIPFVILTSYYLFYNKKKMYIWMLALVFVLTMLRAVFFLERLAIMEFIVPAAVVFFSMRAKLGRKTPFVGLYPFIGLIALVGFFGVSEYFRSWLSYYVNYYPSFWEFIVTRFFGYYVTAINTGTLYFQHLGFHWLPFPSSTAEFIWKFPGVPDTAYESIYGFEPQSVINNTLATMGNPEFNNPSGLLQPYSDYGFSGALIFWVIVGFFTGVLYTHFKKGHTFGMMIYPIWLVGVLEIPRYFYFGSGRFFPCWIIILAFTFILHYNRKKLTSWRLKGVGAGD</sequence>
<dbReference type="RefSeq" id="WP_172237267.1">
    <property type="nucleotide sequence ID" value="NZ_BMDD01000001.1"/>
</dbReference>
<dbReference type="Proteomes" id="UP000605427">
    <property type="component" value="Unassembled WGS sequence"/>
</dbReference>
<feature type="transmembrane region" description="Helical" evidence="1">
    <location>
        <begin position="235"/>
        <end position="254"/>
    </location>
</feature>
<keyword evidence="3" id="KW-1185">Reference proteome</keyword>
<evidence type="ECO:0000256" key="1">
    <source>
        <dbReference type="SAM" id="Phobius"/>
    </source>
</evidence>
<feature type="transmembrane region" description="Helical" evidence="1">
    <location>
        <begin position="392"/>
        <end position="408"/>
    </location>
</feature>
<evidence type="ECO:0000313" key="3">
    <source>
        <dbReference type="Proteomes" id="UP000605427"/>
    </source>
</evidence>
<dbReference type="EMBL" id="BMDD01000001">
    <property type="protein sequence ID" value="GGH67264.1"/>
    <property type="molecule type" value="Genomic_DNA"/>
</dbReference>
<proteinExistence type="predicted"/>
<comment type="caution">
    <text evidence="2">The sequence shown here is derived from an EMBL/GenBank/DDBJ whole genome shotgun (WGS) entry which is preliminary data.</text>
</comment>
<evidence type="ECO:0008006" key="4">
    <source>
        <dbReference type="Google" id="ProtNLM"/>
    </source>
</evidence>
<feature type="transmembrane region" description="Helical" evidence="1">
    <location>
        <begin position="414"/>
        <end position="432"/>
    </location>
</feature>
<feature type="transmembrane region" description="Helical" evidence="1">
    <location>
        <begin position="105"/>
        <end position="126"/>
    </location>
</feature>
<keyword evidence="1" id="KW-0812">Transmembrane</keyword>
<feature type="transmembrane region" description="Helical" evidence="1">
    <location>
        <begin position="158"/>
        <end position="180"/>
    </location>
</feature>
<evidence type="ECO:0000313" key="2">
    <source>
        <dbReference type="EMBL" id="GGH67264.1"/>
    </source>
</evidence>
<protein>
    <recommendedName>
        <fullName evidence="4">Oligosaccharide repeat unit polymerase</fullName>
    </recommendedName>
</protein>
<gene>
    <name evidence="2" type="ORF">GCM10007362_00090</name>
</gene>
<keyword evidence="1" id="KW-0472">Membrane</keyword>